<feature type="coiled-coil region" evidence="6">
    <location>
        <begin position="98"/>
        <end position="125"/>
    </location>
</feature>
<organism evidence="10 11">
    <name type="scientific">Candidatus Nomurabacteria bacterium RIFCSPHIGHO2_01_FULL_40_20</name>
    <dbReference type="NCBI Taxonomy" id="1801738"/>
    <lineage>
        <taxon>Bacteria</taxon>
        <taxon>Candidatus Nomuraibacteriota</taxon>
    </lineage>
</organism>
<feature type="transmembrane region" description="Helical" evidence="7">
    <location>
        <begin position="367"/>
        <end position="386"/>
    </location>
</feature>
<dbReference type="PANTHER" id="PTHR30619">
    <property type="entry name" value="DNA INTERNALIZATION/COMPETENCE PROTEIN COMEC/REC2"/>
    <property type="match status" value="1"/>
</dbReference>
<feature type="transmembrane region" description="Helical" evidence="7">
    <location>
        <begin position="6"/>
        <end position="23"/>
    </location>
</feature>
<dbReference type="Pfam" id="PF13567">
    <property type="entry name" value="DUF4131"/>
    <property type="match status" value="1"/>
</dbReference>
<evidence type="ECO:0000313" key="10">
    <source>
        <dbReference type="EMBL" id="OGI64361.1"/>
    </source>
</evidence>
<dbReference type="InterPro" id="IPR004477">
    <property type="entry name" value="ComEC_N"/>
</dbReference>
<keyword evidence="5 7" id="KW-0472">Membrane</keyword>
<dbReference type="InterPro" id="IPR052159">
    <property type="entry name" value="Competence_DNA_uptake"/>
</dbReference>
<dbReference type="AlphaFoldDB" id="A0A1F6V3M3"/>
<feature type="transmembrane region" description="Helical" evidence="7">
    <location>
        <begin position="315"/>
        <end position="331"/>
    </location>
</feature>
<feature type="domain" description="ComEC/Rec2-related protein" evidence="8">
    <location>
        <begin position="218"/>
        <end position="479"/>
    </location>
</feature>
<evidence type="ECO:0008006" key="12">
    <source>
        <dbReference type="Google" id="ProtNLM"/>
    </source>
</evidence>
<reference evidence="10 11" key="1">
    <citation type="journal article" date="2016" name="Nat. Commun.">
        <title>Thousands of microbial genomes shed light on interconnected biogeochemical processes in an aquifer system.</title>
        <authorList>
            <person name="Anantharaman K."/>
            <person name="Brown C.T."/>
            <person name="Hug L.A."/>
            <person name="Sharon I."/>
            <person name="Castelle C.J."/>
            <person name="Probst A.J."/>
            <person name="Thomas B.C."/>
            <person name="Singh A."/>
            <person name="Wilkins M.J."/>
            <person name="Karaoz U."/>
            <person name="Brodie E.L."/>
            <person name="Williams K.H."/>
            <person name="Hubbard S.S."/>
            <person name="Banfield J.F."/>
        </authorList>
    </citation>
    <scope>NUCLEOTIDE SEQUENCE [LARGE SCALE GENOMIC DNA]</scope>
</reference>
<evidence type="ECO:0000256" key="1">
    <source>
        <dbReference type="ARBA" id="ARBA00004651"/>
    </source>
</evidence>
<dbReference type="Pfam" id="PF03772">
    <property type="entry name" value="Competence"/>
    <property type="match status" value="1"/>
</dbReference>
<dbReference type="Proteomes" id="UP000178985">
    <property type="component" value="Unassembled WGS sequence"/>
</dbReference>
<feature type="transmembrane region" description="Helical" evidence="7">
    <location>
        <begin position="270"/>
        <end position="303"/>
    </location>
</feature>
<sequence length="491" mass="55528">MREKIFYSISFGFIFGVLIRSFVFVNFYIALFLGALAIGLFLFFTFVSRNRWGIVTSVFLIALSLGILRFDARDTFASAFFENQVGKEVSFVGTIIDEPDERQENQKLNIKIKQEKEEVEILATLDFSERYLYGDEVKVEGVLERSENFLTDQGKVFDYINYLRKDRIEFVMYYPEVRILSRGGGSAIRRALFSVKNAFLEHIDANIKVPESLLLGGLILGERGAFSEELRQQFIDTGTIHIVALSGYNVTIVAEWFIKFFEFLPGVMSIWAGILAIFLFVLMTGAPATAVRAGVMAVLALIARATGRNYDVARALILAGVLMVIINPMILRYDASFQLSFIATVAVIFLAPKFMKYFQWVPKSFGLRDVVAVTCAAYIFVLPMILYKMGNLSLTALPANILILPFIPATMLLGFFTGLAGIVWYALAVPFGFLSSILLGYELWVVDILSSFSFSSFTIPNFPLILTLAIYAYFIYRLFGRNIKKFFRFEE</sequence>
<evidence type="ECO:0000256" key="4">
    <source>
        <dbReference type="ARBA" id="ARBA00022989"/>
    </source>
</evidence>
<evidence type="ECO:0000256" key="2">
    <source>
        <dbReference type="ARBA" id="ARBA00022475"/>
    </source>
</evidence>
<dbReference type="EMBL" id="MFTO01000002">
    <property type="protein sequence ID" value="OGI64361.1"/>
    <property type="molecule type" value="Genomic_DNA"/>
</dbReference>
<keyword evidence="4 7" id="KW-1133">Transmembrane helix</keyword>
<feature type="domain" description="DUF4131" evidence="9">
    <location>
        <begin position="26"/>
        <end position="178"/>
    </location>
</feature>
<protein>
    <recommendedName>
        <fullName evidence="12">ComEC/Rec2-related protein domain-containing protein</fullName>
    </recommendedName>
</protein>
<evidence type="ECO:0000256" key="3">
    <source>
        <dbReference type="ARBA" id="ARBA00022692"/>
    </source>
</evidence>
<gene>
    <name evidence="10" type="ORF">A2733_00075</name>
</gene>
<evidence type="ECO:0000313" key="11">
    <source>
        <dbReference type="Proteomes" id="UP000178985"/>
    </source>
</evidence>
<accession>A0A1F6V3M3</accession>
<dbReference type="InterPro" id="IPR025405">
    <property type="entry name" value="DUF4131"/>
</dbReference>
<feature type="transmembrane region" description="Helical" evidence="7">
    <location>
        <begin position="461"/>
        <end position="479"/>
    </location>
</feature>
<keyword evidence="3 7" id="KW-0812">Transmembrane</keyword>
<feature type="transmembrane region" description="Helical" evidence="7">
    <location>
        <begin position="52"/>
        <end position="70"/>
    </location>
</feature>
<feature type="transmembrane region" description="Helical" evidence="7">
    <location>
        <begin position="422"/>
        <end position="441"/>
    </location>
</feature>
<keyword evidence="6" id="KW-0175">Coiled coil</keyword>
<feature type="transmembrane region" description="Helical" evidence="7">
    <location>
        <begin position="28"/>
        <end position="46"/>
    </location>
</feature>
<evidence type="ECO:0000256" key="7">
    <source>
        <dbReference type="SAM" id="Phobius"/>
    </source>
</evidence>
<comment type="subcellular location">
    <subcellularLocation>
        <location evidence="1">Cell membrane</location>
        <topology evidence="1">Multi-pass membrane protein</topology>
    </subcellularLocation>
</comment>
<dbReference type="GO" id="GO:0005886">
    <property type="term" value="C:plasma membrane"/>
    <property type="evidence" value="ECO:0007669"/>
    <property type="project" value="UniProtKB-SubCell"/>
</dbReference>
<comment type="caution">
    <text evidence="10">The sequence shown here is derived from an EMBL/GenBank/DDBJ whole genome shotgun (WGS) entry which is preliminary data.</text>
</comment>
<evidence type="ECO:0000259" key="9">
    <source>
        <dbReference type="Pfam" id="PF13567"/>
    </source>
</evidence>
<feature type="transmembrane region" description="Helical" evidence="7">
    <location>
        <begin position="392"/>
        <end position="415"/>
    </location>
</feature>
<name>A0A1F6V3M3_9BACT</name>
<feature type="transmembrane region" description="Helical" evidence="7">
    <location>
        <begin position="337"/>
        <end position="355"/>
    </location>
</feature>
<evidence type="ECO:0000256" key="5">
    <source>
        <dbReference type="ARBA" id="ARBA00023136"/>
    </source>
</evidence>
<dbReference type="NCBIfam" id="TIGR00360">
    <property type="entry name" value="ComEC_N-term"/>
    <property type="match status" value="1"/>
</dbReference>
<dbReference type="PANTHER" id="PTHR30619:SF1">
    <property type="entry name" value="RECOMBINATION PROTEIN 2"/>
    <property type="match status" value="1"/>
</dbReference>
<evidence type="ECO:0000259" key="8">
    <source>
        <dbReference type="Pfam" id="PF03772"/>
    </source>
</evidence>
<evidence type="ECO:0000256" key="6">
    <source>
        <dbReference type="SAM" id="Coils"/>
    </source>
</evidence>
<keyword evidence="2" id="KW-1003">Cell membrane</keyword>
<proteinExistence type="predicted"/>